<evidence type="ECO:0000256" key="6">
    <source>
        <dbReference type="ARBA" id="ARBA00050652"/>
    </source>
</evidence>
<comment type="function">
    <text evidence="8 15">Functions in the N-end rule pathway of protein degradation where it conjugates Leu, Phe and, less efficiently, Met from aminoacyl-tRNAs to the N-termini of proteins containing an N-terminal arginine or lysine.</text>
</comment>
<evidence type="ECO:0000256" key="14">
    <source>
        <dbReference type="ARBA" id="ARBA00083640"/>
    </source>
</evidence>
<comment type="catalytic activity">
    <reaction evidence="7 15">
        <text>N-terminal L-lysyl-[protein] + L-leucyl-tRNA(Leu) = N-terminal L-leucyl-L-lysyl-[protein] + tRNA(Leu) + H(+)</text>
        <dbReference type="Rhea" id="RHEA:12340"/>
        <dbReference type="Rhea" id="RHEA-COMP:9613"/>
        <dbReference type="Rhea" id="RHEA-COMP:9622"/>
        <dbReference type="Rhea" id="RHEA-COMP:12670"/>
        <dbReference type="Rhea" id="RHEA-COMP:12671"/>
        <dbReference type="ChEBI" id="CHEBI:15378"/>
        <dbReference type="ChEBI" id="CHEBI:65249"/>
        <dbReference type="ChEBI" id="CHEBI:78442"/>
        <dbReference type="ChEBI" id="CHEBI:78494"/>
        <dbReference type="ChEBI" id="CHEBI:133043"/>
        <dbReference type="EC" id="2.3.2.6"/>
    </reaction>
</comment>
<dbReference type="GO" id="GO:0008914">
    <property type="term" value="F:leucyl-tRNA--protein transferase activity"/>
    <property type="evidence" value="ECO:0007669"/>
    <property type="project" value="UniProtKB-UniRule"/>
</dbReference>
<comment type="similarity">
    <text evidence="9 15">Belongs to the L/F-transferase family.</text>
</comment>
<dbReference type="HAMAP" id="MF_00688">
    <property type="entry name" value="Leu_Phe_trans"/>
    <property type="match status" value="1"/>
</dbReference>
<dbReference type="FunFam" id="3.40.630.70:FF:000001">
    <property type="entry name" value="Leucyl/phenylalanyl-tRNA--protein transferase"/>
    <property type="match status" value="1"/>
</dbReference>
<dbReference type="Gene3D" id="3.30.70.3550">
    <property type="entry name" value="Leucyl/phenylalanyl-tRNA-protein transferase, N-terminal domain"/>
    <property type="match status" value="1"/>
</dbReference>
<evidence type="ECO:0000256" key="1">
    <source>
        <dbReference type="ARBA" id="ARBA00004496"/>
    </source>
</evidence>
<dbReference type="PANTHER" id="PTHR30098">
    <property type="entry name" value="LEUCYL/PHENYLALANYL-TRNA--PROTEIN TRANSFERASE"/>
    <property type="match status" value="1"/>
</dbReference>
<dbReference type="Proteomes" id="UP000886251">
    <property type="component" value="Unassembled WGS sequence"/>
</dbReference>
<evidence type="ECO:0000256" key="15">
    <source>
        <dbReference type="HAMAP-Rule" id="MF_00688"/>
    </source>
</evidence>
<evidence type="ECO:0000313" key="17">
    <source>
        <dbReference type="EMBL" id="HEB96950.1"/>
    </source>
</evidence>
<dbReference type="InterPro" id="IPR042203">
    <property type="entry name" value="Leu/Phe-tRNA_Trfase_C"/>
</dbReference>
<proteinExistence type="inferred from homology"/>
<dbReference type="GO" id="GO:0030163">
    <property type="term" value="P:protein catabolic process"/>
    <property type="evidence" value="ECO:0007669"/>
    <property type="project" value="UniProtKB-UniRule"/>
</dbReference>
<organism evidence="17">
    <name type="scientific">Sedimenticola thiotaurini</name>
    <dbReference type="NCBI Taxonomy" id="1543721"/>
    <lineage>
        <taxon>Bacteria</taxon>
        <taxon>Pseudomonadati</taxon>
        <taxon>Pseudomonadota</taxon>
        <taxon>Gammaproteobacteria</taxon>
        <taxon>Chromatiales</taxon>
        <taxon>Sedimenticolaceae</taxon>
        <taxon>Sedimenticola</taxon>
    </lineage>
</organism>
<dbReference type="GO" id="GO:0005737">
    <property type="term" value="C:cytoplasm"/>
    <property type="evidence" value="ECO:0007669"/>
    <property type="project" value="UniProtKB-SubCell"/>
</dbReference>
<accession>A0A831W9I2</accession>
<dbReference type="EC" id="2.3.2.6" evidence="10 15"/>
<evidence type="ECO:0000256" key="12">
    <source>
        <dbReference type="ARBA" id="ARBA00077136"/>
    </source>
</evidence>
<evidence type="ECO:0000256" key="3">
    <source>
        <dbReference type="ARBA" id="ARBA00022679"/>
    </source>
</evidence>
<dbReference type="EMBL" id="DRKP01000130">
    <property type="protein sequence ID" value="HEB96950.1"/>
    <property type="molecule type" value="Genomic_DNA"/>
</dbReference>
<dbReference type="PANTHER" id="PTHR30098:SF2">
    <property type="entry name" value="LEUCYL_PHENYLALANYL-TRNA--PROTEIN TRANSFERASE"/>
    <property type="match status" value="1"/>
</dbReference>
<dbReference type="InterPro" id="IPR016181">
    <property type="entry name" value="Acyl_CoA_acyltransferase"/>
</dbReference>
<comment type="subcellular location">
    <subcellularLocation>
        <location evidence="1 15">Cytoplasm</location>
    </subcellularLocation>
</comment>
<keyword evidence="3 15" id="KW-0808">Transferase</keyword>
<name>A0A831W9I2_9GAMM</name>
<dbReference type="AlphaFoldDB" id="A0A831W9I2"/>
<dbReference type="InterPro" id="IPR004616">
    <property type="entry name" value="Leu/Phe-tRNA_Trfase"/>
</dbReference>
<dbReference type="Gene3D" id="3.40.630.70">
    <property type="entry name" value="Leucyl/phenylalanyl-tRNA-protein transferase, C-terminal domain"/>
    <property type="match status" value="1"/>
</dbReference>
<gene>
    <name evidence="15" type="primary">aat</name>
    <name evidence="17" type="ORF">ENI96_11040</name>
</gene>
<evidence type="ECO:0000256" key="8">
    <source>
        <dbReference type="ARBA" id="ARBA00054043"/>
    </source>
</evidence>
<evidence type="ECO:0000256" key="2">
    <source>
        <dbReference type="ARBA" id="ARBA00022490"/>
    </source>
</evidence>
<dbReference type="SUPFAM" id="SSF55729">
    <property type="entry name" value="Acyl-CoA N-acyltransferases (Nat)"/>
    <property type="match status" value="1"/>
</dbReference>
<evidence type="ECO:0000256" key="4">
    <source>
        <dbReference type="ARBA" id="ARBA00023315"/>
    </source>
</evidence>
<dbReference type="InterPro" id="IPR042221">
    <property type="entry name" value="Leu/Phe-tRNA_Trfase_N"/>
</dbReference>
<evidence type="ECO:0000256" key="10">
    <source>
        <dbReference type="ARBA" id="ARBA00066767"/>
    </source>
</evidence>
<feature type="region of interest" description="Disordered" evidence="16">
    <location>
        <begin position="1"/>
        <end position="23"/>
    </location>
</feature>
<protein>
    <recommendedName>
        <fullName evidence="11 15">Leucyl/phenylalanyl-tRNA--protein transferase</fullName>
        <ecNumber evidence="10 15">2.3.2.6</ecNumber>
    </recommendedName>
    <alternativeName>
        <fullName evidence="12 15">L/F-transferase</fullName>
    </alternativeName>
    <alternativeName>
        <fullName evidence="13 15">Leucyltransferase</fullName>
    </alternativeName>
    <alternativeName>
        <fullName evidence="14 15">Phenyalanyltransferase</fullName>
    </alternativeName>
</protein>
<evidence type="ECO:0000256" key="13">
    <source>
        <dbReference type="ARBA" id="ARBA00077165"/>
    </source>
</evidence>
<reference evidence="17" key="1">
    <citation type="journal article" date="2020" name="mSystems">
        <title>Genome- and Community-Level Interaction Insights into Carbon Utilization and Element Cycling Functions of Hydrothermarchaeota in Hydrothermal Sediment.</title>
        <authorList>
            <person name="Zhou Z."/>
            <person name="Liu Y."/>
            <person name="Xu W."/>
            <person name="Pan J."/>
            <person name="Luo Z.H."/>
            <person name="Li M."/>
        </authorList>
    </citation>
    <scope>NUCLEOTIDE SEQUENCE [LARGE SCALE GENOMIC DNA]</scope>
    <source>
        <strain evidence="17">HyVt-443</strain>
    </source>
</reference>
<dbReference type="FunFam" id="3.30.70.3550:FF:000001">
    <property type="entry name" value="Leucyl/phenylalanyl-tRNA--protein transferase"/>
    <property type="match status" value="1"/>
</dbReference>
<sequence length="236" mass="26326">MLSLLDPDDPAAPFPPVEQAEREPDGLLAVGGDLHPTRLLNAYRAGIFPWYTDQQPLLWWSPDPRTVLFPERLKVSRSLRKSLRNKGFGVTFDQAFGQVIAGCAAPRQGEAGTWITPDMAEAYTRLHRMGHAHSVEVWREGELAGGLYGVAMGRVFFGESMFSRVTDASKVGFVHLVRQLQAHGFHLIDCQVHTRHLISLGAEEIPRREFVRQLDRWCPEAGVPGSWAHWPAPASA</sequence>
<comment type="catalytic activity">
    <reaction evidence="6 15">
        <text>N-terminal L-arginyl-[protein] + L-leucyl-tRNA(Leu) = N-terminal L-leucyl-L-arginyl-[protein] + tRNA(Leu) + H(+)</text>
        <dbReference type="Rhea" id="RHEA:50416"/>
        <dbReference type="Rhea" id="RHEA-COMP:9613"/>
        <dbReference type="Rhea" id="RHEA-COMP:9622"/>
        <dbReference type="Rhea" id="RHEA-COMP:12672"/>
        <dbReference type="Rhea" id="RHEA-COMP:12673"/>
        <dbReference type="ChEBI" id="CHEBI:15378"/>
        <dbReference type="ChEBI" id="CHEBI:64719"/>
        <dbReference type="ChEBI" id="CHEBI:78442"/>
        <dbReference type="ChEBI" id="CHEBI:78494"/>
        <dbReference type="ChEBI" id="CHEBI:133044"/>
        <dbReference type="EC" id="2.3.2.6"/>
    </reaction>
</comment>
<evidence type="ECO:0000256" key="16">
    <source>
        <dbReference type="SAM" id="MobiDB-lite"/>
    </source>
</evidence>
<dbReference type="Pfam" id="PF03588">
    <property type="entry name" value="Leu_Phe_trans"/>
    <property type="match status" value="1"/>
</dbReference>
<evidence type="ECO:0000256" key="7">
    <source>
        <dbReference type="ARBA" id="ARBA00051538"/>
    </source>
</evidence>
<comment type="catalytic activity">
    <reaction evidence="5 15">
        <text>L-phenylalanyl-tRNA(Phe) + an N-terminal L-alpha-aminoacyl-[protein] = an N-terminal L-phenylalanyl-L-alpha-aminoacyl-[protein] + tRNA(Phe)</text>
        <dbReference type="Rhea" id="RHEA:43632"/>
        <dbReference type="Rhea" id="RHEA-COMP:9668"/>
        <dbReference type="Rhea" id="RHEA-COMP:9699"/>
        <dbReference type="Rhea" id="RHEA-COMP:10636"/>
        <dbReference type="Rhea" id="RHEA-COMP:10637"/>
        <dbReference type="ChEBI" id="CHEBI:78442"/>
        <dbReference type="ChEBI" id="CHEBI:78531"/>
        <dbReference type="ChEBI" id="CHEBI:78597"/>
        <dbReference type="ChEBI" id="CHEBI:83561"/>
        <dbReference type="EC" id="2.3.2.6"/>
    </reaction>
</comment>
<dbReference type="NCBIfam" id="TIGR00667">
    <property type="entry name" value="aat"/>
    <property type="match status" value="1"/>
</dbReference>
<evidence type="ECO:0000256" key="5">
    <source>
        <dbReference type="ARBA" id="ARBA00050607"/>
    </source>
</evidence>
<evidence type="ECO:0000256" key="9">
    <source>
        <dbReference type="ARBA" id="ARBA00061535"/>
    </source>
</evidence>
<comment type="caution">
    <text evidence="17">The sequence shown here is derived from an EMBL/GenBank/DDBJ whole genome shotgun (WGS) entry which is preliminary data.</text>
</comment>
<keyword evidence="2 15" id="KW-0963">Cytoplasm</keyword>
<keyword evidence="4 15" id="KW-0012">Acyltransferase</keyword>
<evidence type="ECO:0000256" key="11">
    <source>
        <dbReference type="ARBA" id="ARBA00074372"/>
    </source>
</evidence>